<dbReference type="Gene3D" id="6.10.140.2220">
    <property type="match status" value="1"/>
</dbReference>
<organism evidence="8 9">
    <name type="scientific">Cotesia glomerata</name>
    <name type="common">Lepidopteran parasitic wasp</name>
    <name type="synonym">Apanteles glomeratus</name>
    <dbReference type="NCBI Taxonomy" id="32391"/>
    <lineage>
        <taxon>Eukaryota</taxon>
        <taxon>Metazoa</taxon>
        <taxon>Ecdysozoa</taxon>
        <taxon>Arthropoda</taxon>
        <taxon>Hexapoda</taxon>
        <taxon>Insecta</taxon>
        <taxon>Pterygota</taxon>
        <taxon>Neoptera</taxon>
        <taxon>Endopterygota</taxon>
        <taxon>Hymenoptera</taxon>
        <taxon>Apocrita</taxon>
        <taxon>Ichneumonoidea</taxon>
        <taxon>Braconidae</taxon>
        <taxon>Microgastrinae</taxon>
        <taxon>Cotesia</taxon>
    </lineage>
</organism>
<keyword evidence="2 5" id="KW-0863">Zinc-finger</keyword>
<reference evidence="8 9" key="1">
    <citation type="journal article" date="2021" name="J. Hered.">
        <title>A chromosome-level genome assembly of the parasitoid wasp, Cotesia glomerata (Hymenoptera: Braconidae).</title>
        <authorList>
            <person name="Pinto B.J."/>
            <person name="Weis J.J."/>
            <person name="Gamble T."/>
            <person name="Ode P.J."/>
            <person name="Paul R."/>
            <person name="Zaspel J.M."/>
        </authorList>
    </citation>
    <scope>NUCLEOTIDE SEQUENCE [LARGE SCALE GENOMIC DNA]</scope>
    <source>
        <strain evidence="8">CgM1</strain>
    </source>
</reference>
<dbReference type="Pfam" id="PF01753">
    <property type="entry name" value="zf-MYND"/>
    <property type="match status" value="1"/>
</dbReference>
<evidence type="ECO:0000256" key="4">
    <source>
        <dbReference type="ARBA" id="ARBA00022833"/>
    </source>
</evidence>
<evidence type="ECO:0000259" key="7">
    <source>
        <dbReference type="PROSITE" id="PS50865"/>
    </source>
</evidence>
<dbReference type="AlphaFoldDB" id="A0AAV7IHQ9"/>
<name>A0AAV7IHQ9_COTGL</name>
<dbReference type="EMBL" id="JAHXZJ010001492">
    <property type="protein sequence ID" value="KAH0552558.1"/>
    <property type="molecule type" value="Genomic_DNA"/>
</dbReference>
<keyword evidence="1" id="KW-0479">Metal-binding</keyword>
<evidence type="ECO:0000259" key="6">
    <source>
        <dbReference type="PROSITE" id="PS50175"/>
    </source>
</evidence>
<evidence type="ECO:0000256" key="3">
    <source>
        <dbReference type="ARBA" id="ARBA00022801"/>
    </source>
</evidence>
<protein>
    <recommendedName>
        <fullName evidence="10">MYND-type domain-containing protein</fullName>
    </recommendedName>
</protein>
<feature type="domain" description="Peptidase A2" evidence="6">
    <location>
        <begin position="216"/>
        <end position="233"/>
    </location>
</feature>
<evidence type="ECO:0000256" key="1">
    <source>
        <dbReference type="ARBA" id="ARBA00022723"/>
    </source>
</evidence>
<dbReference type="Proteomes" id="UP000826195">
    <property type="component" value="Unassembled WGS sequence"/>
</dbReference>
<comment type="caution">
    <text evidence="8">The sequence shown here is derived from an EMBL/GenBank/DDBJ whole genome shotgun (WGS) entry which is preliminary data.</text>
</comment>
<dbReference type="SUPFAM" id="SSF50630">
    <property type="entry name" value="Acid proteases"/>
    <property type="match status" value="1"/>
</dbReference>
<dbReference type="GO" id="GO:0006508">
    <property type="term" value="P:proteolysis"/>
    <property type="evidence" value="ECO:0007669"/>
    <property type="project" value="InterPro"/>
</dbReference>
<evidence type="ECO:0000313" key="9">
    <source>
        <dbReference type="Proteomes" id="UP000826195"/>
    </source>
</evidence>
<sequence length="339" mass="38221">MLRQPRSCRAIRRANFDHLPSTLDFEGAALIVANQAISELHDSWMPRLHPLATEPSCVVGKCSPGTAIDDQPLTSVEIGIEIPVKEVAAAAALPLPDIFDIEIEPFGPANQISDTKNPESYVHRPVTGPNDHFRSTQQCNVCASTKRLWCCPHCKNAYYCSNEHQSENWPVHRFICTPPDERVQIFRELAEQVCPTKTDEHDRRPFVDVQIRERTIKALLDTGASVTCIKEVDERNWVYGLGARVRPMNKKTAAVADGSVMAIHALVTLPLVINDEMRPVEVQVIPKLNYDMILGMDAIAAFEICYDRQTGRWWTKRTDDIYEWNSKTYLDGRDVAAIV</sequence>
<dbReference type="GO" id="GO:0008270">
    <property type="term" value="F:zinc ion binding"/>
    <property type="evidence" value="ECO:0007669"/>
    <property type="project" value="UniProtKB-KW"/>
</dbReference>
<dbReference type="Pfam" id="PF13975">
    <property type="entry name" value="gag-asp_proteas"/>
    <property type="match status" value="1"/>
</dbReference>
<keyword evidence="4" id="KW-0862">Zinc</keyword>
<keyword evidence="3" id="KW-0378">Hydrolase</keyword>
<gene>
    <name evidence="8" type="ORF">KQX54_012409</name>
</gene>
<dbReference type="PROSITE" id="PS00141">
    <property type="entry name" value="ASP_PROTEASE"/>
    <property type="match status" value="1"/>
</dbReference>
<evidence type="ECO:0000256" key="5">
    <source>
        <dbReference type="PROSITE-ProRule" id="PRU00134"/>
    </source>
</evidence>
<evidence type="ECO:0000256" key="2">
    <source>
        <dbReference type="ARBA" id="ARBA00022771"/>
    </source>
</evidence>
<dbReference type="InterPro" id="IPR001969">
    <property type="entry name" value="Aspartic_peptidase_AS"/>
</dbReference>
<dbReference type="InterPro" id="IPR021109">
    <property type="entry name" value="Peptidase_aspartic_dom_sf"/>
</dbReference>
<dbReference type="InterPro" id="IPR002893">
    <property type="entry name" value="Znf_MYND"/>
</dbReference>
<accession>A0AAV7IHQ9</accession>
<dbReference type="CDD" id="cd00303">
    <property type="entry name" value="retropepsin_like"/>
    <property type="match status" value="1"/>
</dbReference>
<dbReference type="Gene3D" id="2.40.70.10">
    <property type="entry name" value="Acid Proteases"/>
    <property type="match status" value="1"/>
</dbReference>
<keyword evidence="9" id="KW-1185">Reference proteome</keyword>
<evidence type="ECO:0000313" key="8">
    <source>
        <dbReference type="EMBL" id="KAH0552558.1"/>
    </source>
</evidence>
<dbReference type="PROSITE" id="PS50865">
    <property type="entry name" value="ZF_MYND_2"/>
    <property type="match status" value="1"/>
</dbReference>
<dbReference type="PROSITE" id="PS01360">
    <property type="entry name" value="ZF_MYND_1"/>
    <property type="match status" value="1"/>
</dbReference>
<proteinExistence type="predicted"/>
<dbReference type="PROSITE" id="PS50175">
    <property type="entry name" value="ASP_PROT_RETROV"/>
    <property type="match status" value="1"/>
</dbReference>
<dbReference type="InterPro" id="IPR001995">
    <property type="entry name" value="Peptidase_A2_cat"/>
</dbReference>
<dbReference type="SUPFAM" id="SSF144232">
    <property type="entry name" value="HIT/MYND zinc finger-like"/>
    <property type="match status" value="1"/>
</dbReference>
<evidence type="ECO:0008006" key="10">
    <source>
        <dbReference type="Google" id="ProtNLM"/>
    </source>
</evidence>
<feature type="domain" description="MYND-type" evidence="7">
    <location>
        <begin position="139"/>
        <end position="176"/>
    </location>
</feature>
<dbReference type="GO" id="GO:0004190">
    <property type="term" value="F:aspartic-type endopeptidase activity"/>
    <property type="evidence" value="ECO:0007669"/>
    <property type="project" value="InterPro"/>
</dbReference>